<dbReference type="PANTHER" id="PTHR11860">
    <property type="entry name" value="POLYMERIC-IMMUNOGLOBULIN RECEPTOR"/>
    <property type="match status" value="1"/>
</dbReference>
<evidence type="ECO:0000313" key="6">
    <source>
        <dbReference type="EMBL" id="KAK2824370.1"/>
    </source>
</evidence>
<proteinExistence type="predicted"/>
<dbReference type="Pfam" id="PF07686">
    <property type="entry name" value="V-set"/>
    <property type="match status" value="1"/>
</dbReference>
<organism evidence="6 7">
    <name type="scientific">Channa striata</name>
    <name type="common">Snakehead murrel</name>
    <name type="synonym">Ophicephalus striatus</name>
    <dbReference type="NCBI Taxonomy" id="64152"/>
    <lineage>
        <taxon>Eukaryota</taxon>
        <taxon>Metazoa</taxon>
        <taxon>Chordata</taxon>
        <taxon>Craniata</taxon>
        <taxon>Vertebrata</taxon>
        <taxon>Euteleostomi</taxon>
        <taxon>Actinopterygii</taxon>
        <taxon>Neopterygii</taxon>
        <taxon>Teleostei</taxon>
        <taxon>Neoteleostei</taxon>
        <taxon>Acanthomorphata</taxon>
        <taxon>Anabantaria</taxon>
        <taxon>Anabantiformes</taxon>
        <taxon>Channoidei</taxon>
        <taxon>Channidae</taxon>
        <taxon>Channa</taxon>
    </lineage>
</organism>
<keyword evidence="4" id="KW-0732">Signal</keyword>
<evidence type="ECO:0000259" key="5">
    <source>
        <dbReference type="SMART" id="SM00409"/>
    </source>
</evidence>
<evidence type="ECO:0000256" key="2">
    <source>
        <dbReference type="ARBA" id="ARBA00022692"/>
    </source>
</evidence>
<keyword evidence="7" id="KW-1185">Reference proteome</keyword>
<keyword evidence="3" id="KW-0472">Membrane</keyword>
<comment type="caution">
    <text evidence="6">The sequence shown here is derived from an EMBL/GenBank/DDBJ whole genome shotgun (WGS) entry which is preliminary data.</text>
</comment>
<dbReference type="AlphaFoldDB" id="A0AA88LUG8"/>
<keyword evidence="2" id="KW-0812">Transmembrane</keyword>
<evidence type="ECO:0000313" key="7">
    <source>
        <dbReference type="Proteomes" id="UP001187415"/>
    </source>
</evidence>
<dbReference type="GO" id="GO:0005886">
    <property type="term" value="C:plasma membrane"/>
    <property type="evidence" value="ECO:0007669"/>
    <property type="project" value="TreeGrafter"/>
</dbReference>
<dbReference type="InterPro" id="IPR036179">
    <property type="entry name" value="Ig-like_dom_sf"/>
</dbReference>
<dbReference type="SUPFAM" id="SSF48726">
    <property type="entry name" value="Immunoglobulin"/>
    <property type="match status" value="1"/>
</dbReference>
<dbReference type="SMART" id="SM00409">
    <property type="entry name" value="IG"/>
    <property type="match status" value="1"/>
</dbReference>
<gene>
    <name evidence="6" type="ORF">Q5P01_021545</name>
</gene>
<dbReference type="EMBL" id="JAUPFM010000017">
    <property type="protein sequence ID" value="KAK2824370.1"/>
    <property type="molecule type" value="Genomic_DNA"/>
</dbReference>
<name>A0AA88LUG8_CHASR</name>
<comment type="subcellular location">
    <subcellularLocation>
        <location evidence="1">Membrane</location>
    </subcellularLocation>
</comment>
<dbReference type="InterPro" id="IPR050671">
    <property type="entry name" value="CD300_family_receptors"/>
</dbReference>
<sequence length="140" mass="15472">MAVHLSLFLILTGLTGVHCIITVSKVSVKAGDSITVPCLYESKYKNYVKYLCKGSRWSSCSYATKTNQAHRSGKFSISDDKTQRIFTVTIRDVMAQDSHYWCAVEKTGPDDGQYFLLSVSSGTSSLYVDHQNVPAFIGTV</sequence>
<feature type="chain" id="PRO_5041635891" description="Immunoglobulin domain-containing protein" evidence="4">
    <location>
        <begin position="20"/>
        <end position="140"/>
    </location>
</feature>
<dbReference type="Gene3D" id="2.60.40.10">
    <property type="entry name" value="Immunoglobulins"/>
    <property type="match status" value="1"/>
</dbReference>
<dbReference type="InterPro" id="IPR013106">
    <property type="entry name" value="Ig_V-set"/>
</dbReference>
<dbReference type="PANTHER" id="PTHR11860:SF118">
    <property type="entry name" value="CMRF35-LIKE MOLECULE 3-RELATED"/>
    <property type="match status" value="1"/>
</dbReference>
<evidence type="ECO:0000256" key="4">
    <source>
        <dbReference type="SAM" id="SignalP"/>
    </source>
</evidence>
<accession>A0AA88LUG8</accession>
<reference evidence="6" key="1">
    <citation type="submission" date="2023-07" db="EMBL/GenBank/DDBJ databases">
        <title>Chromosome-level Genome Assembly of Striped Snakehead (Channa striata).</title>
        <authorList>
            <person name="Liu H."/>
        </authorList>
    </citation>
    <scope>NUCLEOTIDE SEQUENCE</scope>
    <source>
        <strain evidence="6">Gz</strain>
        <tissue evidence="6">Muscle</tissue>
    </source>
</reference>
<dbReference type="CDD" id="cd05716">
    <property type="entry name" value="IgV_pIgR_like"/>
    <property type="match status" value="1"/>
</dbReference>
<dbReference type="GO" id="GO:0004888">
    <property type="term" value="F:transmembrane signaling receptor activity"/>
    <property type="evidence" value="ECO:0007669"/>
    <property type="project" value="TreeGrafter"/>
</dbReference>
<feature type="domain" description="Immunoglobulin" evidence="5">
    <location>
        <begin position="23"/>
        <end position="120"/>
    </location>
</feature>
<feature type="signal peptide" evidence="4">
    <location>
        <begin position="1"/>
        <end position="19"/>
    </location>
</feature>
<protein>
    <recommendedName>
        <fullName evidence="5">Immunoglobulin domain-containing protein</fullName>
    </recommendedName>
</protein>
<evidence type="ECO:0000256" key="3">
    <source>
        <dbReference type="ARBA" id="ARBA00023136"/>
    </source>
</evidence>
<evidence type="ECO:0000256" key="1">
    <source>
        <dbReference type="ARBA" id="ARBA00004370"/>
    </source>
</evidence>
<dbReference type="InterPro" id="IPR003599">
    <property type="entry name" value="Ig_sub"/>
</dbReference>
<dbReference type="InterPro" id="IPR013783">
    <property type="entry name" value="Ig-like_fold"/>
</dbReference>
<dbReference type="Proteomes" id="UP001187415">
    <property type="component" value="Unassembled WGS sequence"/>
</dbReference>